<protein>
    <recommendedName>
        <fullName evidence="4">Fibronectin type-III domain-containing protein</fullName>
    </recommendedName>
</protein>
<keyword evidence="3" id="KW-1185">Reference proteome</keyword>
<evidence type="ECO:0000313" key="2">
    <source>
        <dbReference type="EMBL" id="TDD26802.1"/>
    </source>
</evidence>
<dbReference type="Proteomes" id="UP000295172">
    <property type="component" value="Unassembled WGS sequence"/>
</dbReference>
<organism evidence="2 3">
    <name type="scientific">Kribbella turkmenica</name>
    <dbReference type="NCBI Taxonomy" id="2530375"/>
    <lineage>
        <taxon>Bacteria</taxon>
        <taxon>Bacillati</taxon>
        <taxon>Actinomycetota</taxon>
        <taxon>Actinomycetes</taxon>
        <taxon>Propionibacteriales</taxon>
        <taxon>Kribbellaceae</taxon>
        <taxon>Kribbella</taxon>
    </lineage>
</organism>
<dbReference type="InterPro" id="IPR011050">
    <property type="entry name" value="Pectin_lyase_fold/virulence"/>
</dbReference>
<dbReference type="Gene3D" id="2.60.40.10">
    <property type="entry name" value="Immunoglobulins"/>
    <property type="match status" value="1"/>
</dbReference>
<evidence type="ECO:0000313" key="3">
    <source>
        <dbReference type="Proteomes" id="UP000295172"/>
    </source>
</evidence>
<name>A0A4R4X8P4_9ACTN</name>
<evidence type="ECO:0000256" key="1">
    <source>
        <dbReference type="SAM" id="SignalP"/>
    </source>
</evidence>
<dbReference type="InterPro" id="IPR013783">
    <property type="entry name" value="Ig-like_fold"/>
</dbReference>
<dbReference type="EMBL" id="SMKR01000042">
    <property type="protein sequence ID" value="TDD26802.1"/>
    <property type="molecule type" value="Genomic_DNA"/>
</dbReference>
<dbReference type="AlphaFoldDB" id="A0A4R4X8P4"/>
<keyword evidence="1" id="KW-0732">Signal</keyword>
<dbReference type="InterPro" id="IPR006626">
    <property type="entry name" value="PbH1"/>
</dbReference>
<gene>
    <name evidence="2" type="ORF">E1218_12140</name>
</gene>
<dbReference type="SUPFAM" id="SSF51126">
    <property type="entry name" value="Pectin lyase-like"/>
    <property type="match status" value="2"/>
</dbReference>
<dbReference type="InterPro" id="IPR012334">
    <property type="entry name" value="Pectin_lyas_fold"/>
</dbReference>
<dbReference type="SUPFAM" id="SSF49265">
    <property type="entry name" value="Fibronectin type III"/>
    <property type="match status" value="1"/>
</dbReference>
<evidence type="ECO:0008006" key="4">
    <source>
        <dbReference type="Google" id="ProtNLM"/>
    </source>
</evidence>
<proteinExistence type="predicted"/>
<reference evidence="2 3" key="1">
    <citation type="submission" date="2019-02" db="EMBL/GenBank/DDBJ databases">
        <title>Draft genome sequences of novel Actinobacteria.</title>
        <authorList>
            <person name="Sahin N."/>
            <person name="Ay H."/>
            <person name="Saygin H."/>
        </authorList>
    </citation>
    <scope>NUCLEOTIDE SEQUENCE [LARGE SCALE GENOMIC DNA]</scope>
    <source>
        <strain evidence="2 3">16K104</strain>
    </source>
</reference>
<feature type="chain" id="PRO_5021006079" description="Fibronectin type-III domain-containing protein" evidence="1">
    <location>
        <begin position="35"/>
        <end position="871"/>
    </location>
</feature>
<dbReference type="SMART" id="SM00710">
    <property type="entry name" value="PbH1"/>
    <property type="match status" value="6"/>
</dbReference>
<comment type="caution">
    <text evidence="2">The sequence shown here is derived from an EMBL/GenBank/DDBJ whole genome shotgun (WGS) entry which is preliminary data.</text>
</comment>
<dbReference type="RefSeq" id="WP_132319375.1">
    <property type="nucleotide sequence ID" value="NZ_SMKR01000042.1"/>
</dbReference>
<dbReference type="GO" id="GO:0005975">
    <property type="term" value="P:carbohydrate metabolic process"/>
    <property type="evidence" value="ECO:0007669"/>
    <property type="project" value="UniProtKB-ARBA"/>
</dbReference>
<sequence length="871" mass="92471">MLQDPDRCVRRRVAVAATLLAVTAAVLTVPPASGAGRPEPVGSQTGRTVFVDDHGATANDQVDDGPAIRNAIEAARTLGPGTTVDFGAGSYVVSPPPRSWEFQSSEGWTSDDGVPATVVAGAVTIPAGADGSIDSPRNLNVEASKHRLAKWRLRNPTPASTLRISWTTQTSPEWSDEQSTTVAIAPGSDGFTDYSVDLGTRTGWSGLIKQVRFSLPDGPSGGAAELDALQFDPASAPQTGNFAFLYEGLDDLSFRGRDTQIVLTDPLAGGFRLVRSSQVSFRGFTFDYSTPPFAQGEITATDKDLGTFDFRPEAGYPILEDPRLRQVPDTWGTTRDPLNPFLQKQTAKDFIRVSSWTALDSGVYRFTVPANTKAFIGNPAHLVAGDKFVLNQRGTAPLINLTDTTAVSLRDVDVYASPASTLSALYSDSITVHNLQVRRRPGSGRWVSTNADGVHVQSARVGPIIRNSSFEGMLDDGVNIYTTPRAIVEVLADDKVVAVATGSGRLPLVGDSVQVYDPILGRVKGTAEVVDVAAVPGHTPDRRAVLTFDGSVPGMAAGADVRSGDTLYNLSTSGAGFQVTNNDFRDSRRHGVYVKSKDGLIAGNRFSYLGGAAVISQNEPNYPEGPGSTGITIRDNVMDHVGHLRAYDSPESAAIKIRADRLPYRLAEDRAQRDFLIEGNTIKHPPRNGIYIGGAENVQIRGENRIVSSSDDYAFGGDITAVKLENVASLGIDSLSVEDPRTALNAGVQIGSAAHDVKTSNLTFKLADGVPSVLRLAPAAPTRLRAARAEPDDVSLTWSGDGGTDAPTYSVYRGDIPSFVPSWRNRVAAGITTTGFVDHTSAGSATHCYRVTAVNSSALESAASAATCVRR</sequence>
<dbReference type="OrthoDB" id="5007922at2"/>
<accession>A0A4R4X8P4</accession>
<dbReference type="InterPro" id="IPR036116">
    <property type="entry name" value="FN3_sf"/>
</dbReference>
<dbReference type="Gene3D" id="2.160.20.10">
    <property type="entry name" value="Single-stranded right-handed beta-helix, Pectin lyase-like"/>
    <property type="match status" value="3"/>
</dbReference>
<feature type="signal peptide" evidence="1">
    <location>
        <begin position="1"/>
        <end position="34"/>
    </location>
</feature>